<dbReference type="InterPro" id="IPR014720">
    <property type="entry name" value="dsRBD_dom"/>
</dbReference>
<keyword evidence="1" id="KW-0694">RNA-binding</keyword>
<keyword evidence="4" id="KW-1185">Reference proteome</keyword>
<evidence type="ECO:0000256" key="2">
    <source>
        <dbReference type="SAM" id="MobiDB-lite"/>
    </source>
</evidence>
<feature type="domain" description="DRBM" evidence="3">
    <location>
        <begin position="86"/>
        <end position="162"/>
    </location>
</feature>
<feature type="compositionally biased region" description="Low complexity" evidence="2">
    <location>
        <begin position="1"/>
        <end position="18"/>
    </location>
</feature>
<accession>A0ABM0Y943</accession>
<dbReference type="GeneID" id="104774594"/>
<dbReference type="SUPFAM" id="SSF54768">
    <property type="entry name" value="dsRNA-binding domain-like"/>
    <property type="match status" value="1"/>
</dbReference>
<gene>
    <name evidence="5" type="primary">LOC104774594</name>
</gene>
<evidence type="ECO:0000256" key="1">
    <source>
        <dbReference type="PROSITE-ProRule" id="PRU00266"/>
    </source>
</evidence>
<feature type="region of interest" description="Disordered" evidence="2">
    <location>
        <begin position="1"/>
        <end position="22"/>
    </location>
</feature>
<dbReference type="RefSeq" id="XP_010497446.1">
    <property type="nucleotide sequence ID" value="XM_010499144.2"/>
</dbReference>
<evidence type="ECO:0000259" key="3">
    <source>
        <dbReference type="PROSITE" id="PS50137"/>
    </source>
</evidence>
<dbReference type="Proteomes" id="UP000694864">
    <property type="component" value="Chromosome 3"/>
</dbReference>
<reference evidence="4" key="1">
    <citation type="journal article" date="2014" name="Nat. Commun.">
        <title>The emerging biofuel crop Camelina sativa retains a highly undifferentiated hexaploid genome structure.</title>
        <authorList>
            <person name="Kagale S."/>
            <person name="Koh C."/>
            <person name="Nixon J."/>
            <person name="Bollina V."/>
            <person name="Clarke W.E."/>
            <person name="Tuteja R."/>
            <person name="Spillane C."/>
            <person name="Robinson S.J."/>
            <person name="Links M.G."/>
            <person name="Clarke C."/>
            <person name="Higgins E.E."/>
            <person name="Huebert T."/>
            <person name="Sharpe A.G."/>
            <person name="Parkin I.A."/>
        </authorList>
    </citation>
    <scope>NUCLEOTIDE SEQUENCE [LARGE SCALE GENOMIC DNA]</scope>
    <source>
        <strain evidence="4">cv. DH55</strain>
    </source>
</reference>
<evidence type="ECO:0000313" key="4">
    <source>
        <dbReference type="Proteomes" id="UP000694864"/>
    </source>
</evidence>
<dbReference type="Gene3D" id="3.30.160.20">
    <property type="match status" value="1"/>
</dbReference>
<dbReference type="SMART" id="SM00358">
    <property type="entry name" value="DSRM"/>
    <property type="match status" value="1"/>
</dbReference>
<proteinExistence type="predicted"/>
<organism evidence="4 5">
    <name type="scientific">Camelina sativa</name>
    <name type="common">False flax</name>
    <name type="synonym">Myagrum sativum</name>
    <dbReference type="NCBI Taxonomy" id="90675"/>
    <lineage>
        <taxon>Eukaryota</taxon>
        <taxon>Viridiplantae</taxon>
        <taxon>Streptophyta</taxon>
        <taxon>Embryophyta</taxon>
        <taxon>Tracheophyta</taxon>
        <taxon>Spermatophyta</taxon>
        <taxon>Magnoliopsida</taxon>
        <taxon>eudicotyledons</taxon>
        <taxon>Gunneridae</taxon>
        <taxon>Pentapetalae</taxon>
        <taxon>rosids</taxon>
        <taxon>malvids</taxon>
        <taxon>Brassicales</taxon>
        <taxon>Brassicaceae</taxon>
        <taxon>Camelineae</taxon>
        <taxon>Camelina</taxon>
    </lineage>
</organism>
<name>A0ABM0Y943_CAMSA</name>
<dbReference type="PROSITE" id="PS50137">
    <property type="entry name" value="DS_RBD"/>
    <property type="match status" value="1"/>
</dbReference>
<evidence type="ECO:0000313" key="5">
    <source>
        <dbReference type="RefSeq" id="XP_010497446.1"/>
    </source>
</evidence>
<sequence length="182" mass="20102">MYLPTLGPSSDPTSSSSLAPKRMMLQRCDSGFKLRKLNDDVVEDNVQQIESNITQVESNPVSESEAGLVPHTAAEPTTQEETQKLSAKSQLYTLCSVKHWNAPIYESIAEGPGHMKLFTVKATIEMKEDSGITFLECFGDPHSKKKLAAEQAAEAALWYLKNVGHALQTEKPSRRQGRTKPI</sequence>
<reference evidence="5" key="2">
    <citation type="submission" date="2025-08" db="UniProtKB">
        <authorList>
            <consortium name="RefSeq"/>
        </authorList>
    </citation>
    <scope>IDENTIFICATION</scope>
    <source>
        <tissue evidence="5">Leaf</tissue>
    </source>
</reference>
<protein>
    <submittedName>
        <fullName evidence="5">Ribonuclease 3-like protein 1</fullName>
    </submittedName>
</protein>
<dbReference type="Pfam" id="PF14709">
    <property type="entry name" value="DND1_DSRM"/>
    <property type="match status" value="1"/>
</dbReference>